<dbReference type="AlphaFoldDB" id="A0A090IX00"/>
<gene>
    <name evidence="2" type="ORF">B4167_2916</name>
    <name evidence="1" type="ORF">BT1A1_0199</name>
</gene>
<evidence type="ECO:0000313" key="4">
    <source>
        <dbReference type="Proteomes" id="UP000040576"/>
    </source>
</evidence>
<dbReference type="EMBL" id="CCRF01000008">
    <property type="protein sequence ID" value="CEE00060.1"/>
    <property type="molecule type" value="Genomic_DNA"/>
</dbReference>
<sequence>MGGKKNEMKFLYGLLILSIGLLPVLMKRPPKKDWLFAYMFNAITNIF</sequence>
<dbReference type="Proteomes" id="UP000040576">
    <property type="component" value="Unassembled WGS sequence"/>
</dbReference>
<reference evidence="2 3" key="2">
    <citation type="submission" date="2015-01" db="EMBL/GenBank/DDBJ databases">
        <title>Draft Genome Sequences of Four Bacillus thermoamylovorans Strains, Isolated From Food Products.</title>
        <authorList>
            <person name="Krawcyk A.O."/>
            <person name="Berendsen E.M."/>
            <person name="Eijlander R.T."/>
            <person name="de Jong A."/>
            <person name="Wells-Bennik M."/>
            <person name="Kuipers O.P."/>
        </authorList>
    </citation>
    <scope>NUCLEOTIDE SEQUENCE [LARGE SCALE GENOMIC DNA]</scope>
    <source>
        <strain evidence="2 3">B4167</strain>
    </source>
</reference>
<dbReference type="PATRIC" id="fig|35841.7.peg.1951"/>
<accession>A0A090IX00</accession>
<dbReference type="EMBL" id="JXLU01000090">
    <property type="protein sequence ID" value="KIO72614.1"/>
    <property type="molecule type" value="Genomic_DNA"/>
</dbReference>
<dbReference type="RefSeq" id="WP_197057051.1">
    <property type="nucleotide sequence ID" value="NZ_CCRF01000008.1"/>
</dbReference>
<proteinExistence type="predicted"/>
<evidence type="ECO:0000313" key="2">
    <source>
        <dbReference type="EMBL" id="KIO72614.1"/>
    </source>
</evidence>
<organism evidence="1 4">
    <name type="scientific">Caldibacillus thermoamylovorans</name>
    <dbReference type="NCBI Taxonomy" id="35841"/>
    <lineage>
        <taxon>Bacteria</taxon>
        <taxon>Bacillati</taxon>
        <taxon>Bacillota</taxon>
        <taxon>Bacilli</taxon>
        <taxon>Bacillales</taxon>
        <taxon>Bacillaceae</taxon>
        <taxon>Caldibacillus</taxon>
    </lineage>
</organism>
<dbReference type="Proteomes" id="UP000032076">
    <property type="component" value="Unassembled WGS sequence"/>
</dbReference>
<reference evidence="1 4" key="1">
    <citation type="submission" date="2014-07" db="EMBL/GenBank/DDBJ databases">
        <authorList>
            <person name="Wibberg Daniel"/>
        </authorList>
    </citation>
    <scope>NUCLEOTIDE SEQUENCE [LARGE SCALE GENOMIC DNA]</scope>
</reference>
<keyword evidence="4" id="KW-1185">Reference proteome</keyword>
<evidence type="ECO:0000313" key="3">
    <source>
        <dbReference type="Proteomes" id="UP000032076"/>
    </source>
</evidence>
<protein>
    <submittedName>
        <fullName evidence="1">Putative membrane protein</fullName>
    </submittedName>
</protein>
<evidence type="ECO:0000313" key="1">
    <source>
        <dbReference type="EMBL" id="CEE00060.1"/>
    </source>
</evidence>
<name>A0A090IX00_9BACI</name>